<evidence type="ECO:0000313" key="3">
    <source>
        <dbReference type="EMBL" id="MFC4911511.1"/>
    </source>
</evidence>
<feature type="transmembrane region" description="Helical" evidence="2">
    <location>
        <begin position="49"/>
        <end position="71"/>
    </location>
</feature>
<dbReference type="InterPro" id="IPR009937">
    <property type="entry name" value="Phage_holin_3_6"/>
</dbReference>
<keyword evidence="4" id="KW-1185">Reference proteome</keyword>
<dbReference type="Proteomes" id="UP001595872">
    <property type="component" value="Unassembled WGS sequence"/>
</dbReference>
<dbReference type="Pfam" id="PF07332">
    <property type="entry name" value="Phage_holin_3_6"/>
    <property type="match status" value="1"/>
</dbReference>
<reference evidence="4" key="1">
    <citation type="journal article" date="2019" name="Int. J. Syst. Evol. Microbiol.">
        <title>The Global Catalogue of Microorganisms (GCM) 10K type strain sequencing project: providing services to taxonomists for standard genome sequencing and annotation.</title>
        <authorList>
            <consortium name="The Broad Institute Genomics Platform"/>
            <consortium name="The Broad Institute Genome Sequencing Center for Infectious Disease"/>
            <person name="Wu L."/>
            <person name="Ma J."/>
        </authorList>
    </citation>
    <scope>NUCLEOTIDE SEQUENCE [LARGE SCALE GENOMIC DNA]</scope>
    <source>
        <strain evidence="4">KLKA75</strain>
    </source>
</reference>
<evidence type="ECO:0000256" key="1">
    <source>
        <dbReference type="SAM" id="MobiDB-lite"/>
    </source>
</evidence>
<dbReference type="RefSeq" id="WP_378260486.1">
    <property type="nucleotide sequence ID" value="NZ_JBHSIT010000009.1"/>
</dbReference>
<keyword evidence="2" id="KW-0812">Transmembrane</keyword>
<comment type="caution">
    <text evidence="3">The sequence shown here is derived from an EMBL/GenBank/DDBJ whole genome shotgun (WGS) entry which is preliminary data.</text>
</comment>
<proteinExistence type="predicted"/>
<keyword evidence="2" id="KW-0472">Membrane</keyword>
<evidence type="ECO:0000313" key="4">
    <source>
        <dbReference type="Proteomes" id="UP001595872"/>
    </source>
</evidence>
<sequence length="132" mass="13744">MSRQPNVSGRAGTDTVPAEPLDDNLDLAQAVMEAAQREMARKARLRLPALRFGAVASVLGACATAASYRASVQLLERKLPPELAALVAAAAYGGGATGAAILAANRWRGHPVPLPTETARQVVEVITDQSSD</sequence>
<name>A0ABV9U8A7_9ACTN</name>
<protein>
    <submittedName>
        <fullName evidence="3">Phage holin family protein</fullName>
    </submittedName>
</protein>
<dbReference type="EMBL" id="JBHSIT010000009">
    <property type="protein sequence ID" value="MFC4911511.1"/>
    <property type="molecule type" value="Genomic_DNA"/>
</dbReference>
<gene>
    <name evidence="3" type="ORF">ACFPCY_29705</name>
</gene>
<feature type="region of interest" description="Disordered" evidence="1">
    <location>
        <begin position="1"/>
        <end position="21"/>
    </location>
</feature>
<organism evidence="3 4">
    <name type="scientific">Actinomadura gamaensis</name>
    <dbReference type="NCBI Taxonomy" id="1763541"/>
    <lineage>
        <taxon>Bacteria</taxon>
        <taxon>Bacillati</taxon>
        <taxon>Actinomycetota</taxon>
        <taxon>Actinomycetes</taxon>
        <taxon>Streptosporangiales</taxon>
        <taxon>Thermomonosporaceae</taxon>
        <taxon>Actinomadura</taxon>
    </lineage>
</organism>
<keyword evidence="2" id="KW-1133">Transmembrane helix</keyword>
<accession>A0ABV9U8A7</accession>
<evidence type="ECO:0000256" key="2">
    <source>
        <dbReference type="SAM" id="Phobius"/>
    </source>
</evidence>
<feature type="transmembrane region" description="Helical" evidence="2">
    <location>
        <begin position="83"/>
        <end position="104"/>
    </location>
</feature>